<proteinExistence type="predicted"/>
<evidence type="ECO:0000313" key="2">
    <source>
        <dbReference type="EMBL" id="MCL6274998.1"/>
    </source>
</evidence>
<sequence>MKNSTLVFRSLGIIIFLAGLAHLFSFGVEISDDNPVPTQETNSAPVEESEAATPSETPTATSANDPETDFLIDKWQVSYKTEDYNGAIIYDIKKEDKTFNAYLHQYVDQMGYAVNAEGDKVLTVTKFNGRKGKGIYTITYEGKQYEVACKIARVNENTFNLSYDYYGYADVETWKRH</sequence>
<feature type="region of interest" description="Disordered" evidence="1">
    <location>
        <begin position="35"/>
        <end position="66"/>
    </location>
</feature>
<accession>A0ABT0PUC9</accession>
<keyword evidence="3" id="KW-1185">Reference proteome</keyword>
<evidence type="ECO:0000313" key="3">
    <source>
        <dbReference type="Proteomes" id="UP001203607"/>
    </source>
</evidence>
<dbReference type="EMBL" id="JAMFMA010000003">
    <property type="protein sequence ID" value="MCL6274998.1"/>
    <property type="molecule type" value="Genomic_DNA"/>
</dbReference>
<comment type="caution">
    <text evidence="2">The sequence shown here is derived from an EMBL/GenBank/DDBJ whole genome shotgun (WGS) entry which is preliminary data.</text>
</comment>
<protein>
    <submittedName>
        <fullName evidence="2">Uncharacterized protein</fullName>
    </submittedName>
</protein>
<reference evidence="2 3" key="1">
    <citation type="submission" date="2022-05" db="EMBL/GenBank/DDBJ databases">
        <authorList>
            <person name="Park J.-S."/>
        </authorList>
    </citation>
    <scope>NUCLEOTIDE SEQUENCE [LARGE SCALE GENOMIC DNA]</scope>
    <source>
        <strain evidence="2 3">2012CJ35-5</strain>
    </source>
</reference>
<feature type="compositionally biased region" description="Low complexity" evidence="1">
    <location>
        <begin position="43"/>
        <end position="63"/>
    </location>
</feature>
<gene>
    <name evidence="2" type="ORF">M3P19_13340</name>
</gene>
<name>A0ABT0PUC9_9FLAO</name>
<evidence type="ECO:0000256" key="1">
    <source>
        <dbReference type="SAM" id="MobiDB-lite"/>
    </source>
</evidence>
<dbReference type="Proteomes" id="UP001203607">
    <property type="component" value="Unassembled WGS sequence"/>
</dbReference>
<dbReference type="RefSeq" id="WP_249658187.1">
    <property type="nucleotide sequence ID" value="NZ_JAMFMA010000003.1"/>
</dbReference>
<organism evidence="2 3">
    <name type="scientific">Flagellimonas spongiicola</name>
    <dbReference type="NCBI Taxonomy" id="2942208"/>
    <lineage>
        <taxon>Bacteria</taxon>
        <taxon>Pseudomonadati</taxon>
        <taxon>Bacteroidota</taxon>
        <taxon>Flavobacteriia</taxon>
        <taxon>Flavobacteriales</taxon>
        <taxon>Flavobacteriaceae</taxon>
        <taxon>Flagellimonas</taxon>
    </lineage>
</organism>